<dbReference type="OrthoDB" id="288203at2759"/>
<comment type="subcellular location">
    <subcellularLocation>
        <location evidence="1">Membrane</location>
        <topology evidence="1">Multi-pass membrane protein</topology>
    </subcellularLocation>
</comment>
<evidence type="ECO:0000256" key="4">
    <source>
        <dbReference type="ARBA" id="ARBA00023136"/>
    </source>
</evidence>
<evidence type="ECO:0000256" key="5">
    <source>
        <dbReference type="SAM" id="Phobius"/>
    </source>
</evidence>
<dbReference type="SUPFAM" id="SSF52091">
    <property type="entry name" value="SpoIIaa-like"/>
    <property type="match status" value="1"/>
</dbReference>
<dbReference type="Pfam" id="PF01740">
    <property type="entry name" value="STAS"/>
    <property type="match status" value="1"/>
</dbReference>
<evidence type="ECO:0000313" key="8">
    <source>
        <dbReference type="Proteomes" id="UP001153636"/>
    </source>
</evidence>
<accession>A0A9P0CYZ2</accession>
<proteinExistence type="predicted"/>
<dbReference type="Gene3D" id="3.30.750.24">
    <property type="entry name" value="STAS domain"/>
    <property type="match status" value="1"/>
</dbReference>
<sequence>MTNILMKKKFIMRSTTGKSSEMVVERPVYEMDELNEICKFEEPHDSCKEKSKKLLKLIKPKPSLKKIVPLLDWLPGYIWKEWFAGDLVSGMTLAVLQLPQAMACAVLADIPPVNGIYTSIFPVLVYVIFGTSKHVSVGTFAAVSLMTGAVVTEHMSIRTEKNLTKTLIHPKHDFYSSQYTDVEVAQTISFTVALIELCMYVLRLGIVAQLLSETFLNAFTCAAAYHIVNSQIRDLLGIGTKKRIGNFAIPLTISDIAKAFSAANFLAMGISFAACTTLLLNNYVFKPWLSKRTSIPFPAELVVVGIVTTFSKTMDFEKNYNITIIGFIPTGFPKLSIPKFQLVPAILMDSFTITIVCYAVTISLGLIFAQKCMYEVGFNQELLALGLSNAFGSFSLCMPISASLSRSVLRYNAGGRTQLSAVVSSGILIMVILWIAPLFETLPRCILASIIVVALTELLLKVRFICKYWQLSSWDGTVWIITFLVTFIVQISYGLIAGIVVSLLVICIEGNQLHTCLLGIVPNTDLYLDVEKYKAAQEIDGIKIFHSTGGLNFAISKSYKKALIRETGLDPGVVFNRRIQLHKKGLPDDEVIIIKVVILDFSHVTFIDTAGVDFLRTLRDDYERINIEMEIAGCPGSVFEVIIRCNRIEKKERKFLIFPTVHDAVLFAQMNFISKNK</sequence>
<dbReference type="AlphaFoldDB" id="A0A9P0CYZ2"/>
<dbReference type="Pfam" id="PF00916">
    <property type="entry name" value="Sulfate_transp"/>
    <property type="match status" value="1"/>
</dbReference>
<dbReference type="EMBL" id="OV651818">
    <property type="protein sequence ID" value="CAH1111883.1"/>
    <property type="molecule type" value="Genomic_DNA"/>
</dbReference>
<keyword evidence="3 5" id="KW-1133">Transmembrane helix</keyword>
<evidence type="ECO:0000313" key="7">
    <source>
        <dbReference type="EMBL" id="CAH1111883.1"/>
    </source>
</evidence>
<feature type="domain" description="STAS" evidence="6">
    <location>
        <begin position="532"/>
        <end position="668"/>
    </location>
</feature>
<name>A0A9P0CYZ2_9CUCU</name>
<dbReference type="InterPro" id="IPR011547">
    <property type="entry name" value="SLC26A/SulP_dom"/>
</dbReference>
<feature type="transmembrane region" description="Helical" evidence="5">
    <location>
        <begin position="389"/>
        <end position="409"/>
    </location>
</feature>
<feature type="transmembrane region" description="Helical" evidence="5">
    <location>
        <begin position="445"/>
        <end position="466"/>
    </location>
</feature>
<feature type="transmembrane region" description="Helical" evidence="5">
    <location>
        <begin position="478"/>
        <end position="506"/>
    </location>
</feature>
<reference evidence="7" key="1">
    <citation type="submission" date="2022-01" db="EMBL/GenBank/DDBJ databases">
        <authorList>
            <person name="King R."/>
        </authorList>
    </citation>
    <scope>NUCLEOTIDE SEQUENCE</scope>
</reference>
<feature type="transmembrane region" description="Helical" evidence="5">
    <location>
        <begin position="342"/>
        <end position="369"/>
    </location>
</feature>
<dbReference type="InterPro" id="IPR036513">
    <property type="entry name" value="STAS_dom_sf"/>
</dbReference>
<dbReference type="GO" id="GO:0016020">
    <property type="term" value="C:membrane"/>
    <property type="evidence" value="ECO:0007669"/>
    <property type="project" value="UniProtKB-SubCell"/>
</dbReference>
<dbReference type="Proteomes" id="UP001153636">
    <property type="component" value="Chromosome 6"/>
</dbReference>
<dbReference type="PROSITE" id="PS50801">
    <property type="entry name" value="STAS"/>
    <property type="match status" value="1"/>
</dbReference>
<gene>
    <name evidence="7" type="ORF">PSYICH_LOCUS12434</name>
</gene>
<keyword evidence="8" id="KW-1185">Reference proteome</keyword>
<dbReference type="InterPro" id="IPR002645">
    <property type="entry name" value="STAS_dom"/>
</dbReference>
<dbReference type="GO" id="GO:0055085">
    <property type="term" value="P:transmembrane transport"/>
    <property type="evidence" value="ECO:0007669"/>
    <property type="project" value="InterPro"/>
</dbReference>
<keyword evidence="2 5" id="KW-0812">Transmembrane</keyword>
<feature type="transmembrane region" description="Helical" evidence="5">
    <location>
        <begin position="265"/>
        <end position="285"/>
    </location>
</feature>
<evidence type="ECO:0000256" key="3">
    <source>
        <dbReference type="ARBA" id="ARBA00022989"/>
    </source>
</evidence>
<feature type="transmembrane region" description="Helical" evidence="5">
    <location>
        <begin position="421"/>
        <end position="439"/>
    </location>
</feature>
<dbReference type="PANTHER" id="PTHR11814">
    <property type="entry name" value="SULFATE TRANSPORTER"/>
    <property type="match status" value="1"/>
</dbReference>
<evidence type="ECO:0000259" key="6">
    <source>
        <dbReference type="PROSITE" id="PS50801"/>
    </source>
</evidence>
<organism evidence="7 8">
    <name type="scientific">Psylliodes chrysocephalus</name>
    <dbReference type="NCBI Taxonomy" id="3402493"/>
    <lineage>
        <taxon>Eukaryota</taxon>
        <taxon>Metazoa</taxon>
        <taxon>Ecdysozoa</taxon>
        <taxon>Arthropoda</taxon>
        <taxon>Hexapoda</taxon>
        <taxon>Insecta</taxon>
        <taxon>Pterygota</taxon>
        <taxon>Neoptera</taxon>
        <taxon>Endopterygota</taxon>
        <taxon>Coleoptera</taxon>
        <taxon>Polyphaga</taxon>
        <taxon>Cucujiformia</taxon>
        <taxon>Chrysomeloidea</taxon>
        <taxon>Chrysomelidae</taxon>
        <taxon>Galerucinae</taxon>
        <taxon>Alticini</taxon>
        <taxon>Psylliodes</taxon>
    </lineage>
</organism>
<dbReference type="NCBIfam" id="TIGR00815">
    <property type="entry name" value="sulP"/>
    <property type="match status" value="1"/>
</dbReference>
<evidence type="ECO:0000256" key="1">
    <source>
        <dbReference type="ARBA" id="ARBA00004141"/>
    </source>
</evidence>
<protein>
    <recommendedName>
        <fullName evidence="6">STAS domain-containing protein</fullName>
    </recommendedName>
</protein>
<keyword evidence="4 5" id="KW-0472">Membrane</keyword>
<evidence type="ECO:0000256" key="2">
    <source>
        <dbReference type="ARBA" id="ARBA00022692"/>
    </source>
</evidence>
<dbReference type="InterPro" id="IPR001902">
    <property type="entry name" value="SLC26A/SulP_fam"/>
</dbReference>
<dbReference type="CDD" id="cd07042">
    <property type="entry name" value="STAS_SulP_like_sulfate_transporter"/>
    <property type="match status" value="1"/>
</dbReference>